<evidence type="ECO:0000256" key="4">
    <source>
        <dbReference type="ARBA" id="ARBA00023054"/>
    </source>
</evidence>
<accession>A0A2I4CYZ7</accession>
<feature type="coiled-coil region" evidence="5">
    <location>
        <begin position="525"/>
        <end position="552"/>
    </location>
</feature>
<feature type="region of interest" description="Disordered" evidence="6">
    <location>
        <begin position="341"/>
        <end position="510"/>
    </location>
</feature>
<dbReference type="Proteomes" id="UP000192220">
    <property type="component" value="Unplaced"/>
</dbReference>
<dbReference type="InterPro" id="IPR001715">
    <property type="entry name" value="CH_dom"/>
</dbReference>
<feature type="compositionally biased region" description="Polar residues" evidence="6">
    <location>
        <begin position="278"/>
        <end position="299"/>
    </location>
</feature>
<evidence type="ECO:0000256" key="3">
    <source>
        <dbReference type="ARBA" id="ARBA00022753"/>
    </source>
</evidence>
<evidence type="ECO:0000256" key="1">
    <source>
        <dbReference type="ARBA" id="ARBA00004177"/>
    </source>
</evidence>
<dbReference type="PANTHER" id="PTHR23167:SF89">
    <property type="entry name" value="MICAL-LIKE PROTEIN 1"/>
    <property type="match status" value="1"/>
</dbReference>
<dbReference type="PROSITE" id="PS51848">
    <property type="entry name" value="BMERB"/>
    <property type="match status" value="1"/>
</dbReference>
<reference evidence="10" key="1">
    <citation type="submission" date="2025-08" db="UniProtKB">
        <authorList>
            <consortium name="RefSeq"/>
        </authorList>
    </citation>
    <scope>IDENTIFICATION</scope>
</reference>
<evidence type="ECO:0000256" key="6">
    <source>
        <dbReference type="SAM" id="MobiDB-lite"/>
    </source>
</evidence>
<feature type="domain" description="Calponin-homology (CH)" evidence="7">
    <location>
        <begin position="1"/>
        <end position="107"/>
    </location>
</feature>
<comment type="subcellular location">
    <subcellularLocation>
        <location evidence="1">Endosome</location>
    </subcellularLocation>
</comment>
<evidence type="ECO:0000313" key="10">
    <source>
        <dbReference type="RefSeq" id="XP_013885200.1"/>
    </source>
</evidence>
<dbReference type="SUPFAM" id="SSF47576">
    <property type="entry name" value="Calponin-homology domain, CH-domain"/>
    <property type="match status" value="1"/>
</dbReference>
<dbReference type="InterPro" id="IPR036872">
    <property type="entry name" value="CH_dom_sf"/>
</dbReference>
<dbReference type="RefSeq" id="XP_013885200.1">
    <property type="nucleotide sequence ID" value="XM_014029746.1"/>
</dbReference>
<dbReference type="AlphaFoldDB" id="A0A2I4CYZ7"/>
<feature type="compositionally biased region" description="Polar residues" evidence="6">
    <location>
        <begin position="493"/>
        <end position="502"/>
    </location>
</feature>
<dbReference type="InterPro" id="IPR022735">
    <property type="entry name" value="bMERB_dom"/>
</dbReference>
<dbReference type="STRING" id="52670.A0A2I4CYZ7"/>
<evidence type="ECO:0000259" key="7">
    <source>
        <dbReference type="PROSITE" id="PS50021"/>
    </source>
</evidence>
<dbReference type="InParanoid" id="A0A2I4CYZ7"/>
<dbReference type="PROSITE" id="PS50021">
    <property type="entry name" value="CH"/>
    <property type="match status" value="1"/>
</dbReference>
<keyword evidence="3" id="KW-0967">Endosome</keyword>
<name>A0A2I4CYZ7_AUSLI</name>
<feature type="compositionally biased region" description="Basic and acidic residues" evidence="6">
    <location>
        <begin position="421"/>
        <end position="430"/>
    </location>
</feature>
<feature type="compositionally biased region" description="Polar residues" evidence="6">
    <location>
        <begin position="394"/>
        <end position="419"/>
    </location>
</feature>
<dbReference type="InterPro" id="IPR050540">
    <property type="entry name" value="F-actin_Monoox_Mical"/>
</dbReference>
<dbReference type="GO" id="GO:0005768">
    <property type="term" value="C:endosome"/>
    <property type="evidence" value="ECO:0007669"/>
    <property type="project" value="UniProtKB-SubCell"/>
</dbReference>
<feature type="region of interest" description="Disordered" evidence="6">
    <location>
        <begin position="237"/>
        <end position="317"/>
    </location>
</feature>
<feature type="compositionally biased region" description="Basic and acidic residues" evidence="6">
    <location>
        <begin position="247"/>
        <end position="268"/>
    </location>
</feature>
<gene>
    <name evidence="10" type="primary">LOC106533453</name>
</gene>
<evidence type="ECO:0000259" key="8">
    <source>
        <dbReference type="PROSITE" id="PS51848"/>
    </source>
</evidence>
<dbReference type="PANTHER" id="PTHR23167">
    <property type="entry name" value="CALPONIN HOMOLOGY DOMAIN-CONTAINING PROTEIN DDB_G0272472-RELATED"/>
    <property type="match status" value="1"/>
</dbReference>
<proteinExistence type="predicted"/>
<evidence type="ECO:0000313" key="9">
    <source>
        <dbReference type="Proteomes" id="UP000192220"/>
    </source>
</evidence>
<evidence type="ECO:0000256" key="2">
    <source>
        <dbReference type="ARBA" id="ARBA00022553"/>
    </source>
</evidence>
<evidence type="ECO:0000256" key="5">
    <source>
        <dbReference type="SAM" id="Coils"/>
    </source>
</evidence>
<feature type="domain" description="BMERB" evidence="8">
    <location>
        <begin position="514"/>
        <end position="554"/>
    </location>
</feature>
<organism evidence="9 10">
    <name type="scientific">Austrofundulus limnaeus</name>
    <name type="common">Annual killifish</name>
    <dbReference type="NCBI Taxonomy" id="52670"/>
    <lineage>
        <taxon>Eukaryota</taxon>
        <taxon>Metazoa</taxon>
        <taxon>Chordata</taxon>
        <taxon>Craniata</taxon>
        <taxon>Vertebrata</taxon>
        <taxon>Euteleostomi</taxon>
        <taxon>Actinopterygii</taxon>
        <taxon>Neopterygii</taxon>
        <taxon>Teleostei</taxon>
        <taxon>Neoteleostei</taxon>
        <taxon>Acanthomorphata</taxon>
        <taxon>Ovalentaria</taxon>
        <taxon>Atherinomorphae</taxon>
        <taxon>Cyprinodontiformes</taxon>
        <taxon>Rivulidae</taxon>
        <taxon>Austrofundulus</taxon>
    </lineage>
</organism>
<sequence>MTSPKSLLEWCCVTCAGYPGVDIKDMSSSFRDGLAFCAIIHKHRPDLIDFSSLCKDDIYQNNKLAFEVAETKLGIPALLDPKDLVSAKVPDCLSVIAYISQFYYSFYRKPCAFLSKQRSSHILKSNETSDGLRSFKSSIDLETSREHFPQARCDSCSQPVHLIQRRLSGGKLYHRSCFRCKICHSSHLVDCSDHVKDAQTSPAADQPKRGVQSGFSGLYSLDGSAITSVPRYTQTMVLQKKPARKTPQADEENRQTDRKEQEDTERRSHPVPAPRQSRGLSSGSVPASRIRTAQTTSSCPAAETTEHQSKFPPGCSHIPKVKSNHPWMNLVHPGPWTQLPLAPPPVPLSRAKSASNPQGSPNRPKVPAPPNPFEEEEVEEGHGEVPEPEFSEIAVQSENSGVTDMVGSSETEDPITSSDLDGGRTSDGLREGGPAQIGVKETTTALYATSARKHPLPRSLSGPAIPSDHQQTNRESACKDSPAAQEPGLSKGRTLQNLSSTRGLAPGHGFPLIRRKVQSEQSVCLDQLQKQRRELDGLLAELEQRGVELEKNIR</sequence>
<dbReference type="OrthoDB" id="8062037at2759"/>
<keyword evidence="9" id="KW-1185">Reference proteome</keyword>
<feature type="non-terminal residue" evidence="10">
    <location>
        <position position="554"/>
    </location>
</feature>
<dbReference type="Gene3D" id="2.10.110.10">
    <property type="entry name" value="Cysteine Rich Protein"/>
    <property type="match status" value="1"/>
</dbReference>
<dbReference type="FunFam" id="1.10.418.10:FF:000023">
    <property type="entry name" value="EH domain-binding protein 1 isoform X1"/>
    <property type="match status" value="1"/>
</dbReference>
<dbReference type="Pfam" id="PF00307">
    <property type="entry name" value="CH"/>
    <property type="match status" value="1"/>
</dbReference>
<keyword evidence="2" id="KW-0597">Phosphoprotein</keyword>
<dbReference type="GeneID" id="106533453"/>
<dbReference type="KEGG" id="alim:106533453"/>
<keyword evidence="4 5" id="KW-0175">Coiled coil</keyword>
<protein>
    <submittedName>
        <fullName evidence="10">MICAL-like protein 1</fullName>
    </submittedName>
</protein>
<dbReference type="SUPFAM" id="SSF57716">
    <property type="entry name" value="Glucocorticoid receptor-like (DNA-binding domain)"/>
    <property type="match status" value="1"/>
</dbReference>
<dbReference type="Gene3D" id="1.10.418.10">
    <property type="entry name" value="Calponin-like domain"/>
    <property type="match status" value="1"/>
</dbReference>
<dbReference type="SMART" id="SM00033">
    <property type="entry name" value="CH"/>
    <property type="match status" value="1"/>
</dbReference>